<organism evidence="2 3">
    <name type="scientific">Cytobacillus kochii</name>
    <dbReference type="NCBI Taxonomy" id="859143"/>
    <lineage>
        <taxon>Bacteria</taxon>
        <taxon>Bacillati</taxon>
        <taxon>Bacillota</taxon>
        <taxon>Bacilli</taxon>
        <taxon>Bacillales</taxon>
        <taxon>Bacillaceae</taxon>
        <taxon>Cytobacillus</taxon>
    </lineage>
</organism>
<proteinExistence type="predicted"/>
<sequence length="68" mass="7835">MQKDKVKLLILLLGSVFIMGAAMVIMLKIYNQHVENEQIIERCYEESGDRSLTIEKNGVFSEVSCKYH</sequence>
<keyword evidence="1" id="KW-0812">Transmembrane</keyword>
<name>A0A248TIW7_9BACI</name>
<protein>
    <submittedName>
        <fullName evidence="2">Uncharacterized protein</fullName>
    </submittedName>
</protein>
<dbReference type="KEGG" id="bko:CKF48_12570"/>
<feature type="transmembrane region" description="Helical" evidence="1">
    <location>
        <begin position="6"/>
        <end position="27"/>
    </location>
</feature>
<dbReference type="OrthoDB" id="2885237at2"/>
<reference evidence="2 3" key="1">
    <citation type="submission" date="2017-08" db="EMBL/GenBank/DDBJ databases">
        <title>Complete Genome Sequence of Bacillus kochii Oregon-R-modENCODE STRAIN BDGP4, isolated from Drosophila melanogaster gut.</title>
        <authorList>
            <person name="Wan K.H."/>
            <person name="Yu C."/>
            <person name="Park S."/>
            <person name="Hammonds A.S."/>
            <person name="Booth B.W."/>
            <person name="Celniker S.E."/>
        </authorList>
    </citation>
    <scope>NUCLEOTIDE SEQUENCE [LARGE SCALE GENOMIC DNA]</scope>
    <source>
        <strain evidence="2 3">BDGP4</strain>
    </source>
</reference>
<keyword evidence="1" id="KW-1133">Transmembrane helix</keyword>
<keyword evidence="3" id="KW-1185">Reference proteome</keyword>
<dbReference type="EMBL" id="CP022983">
    <property type="protein sequence ID" value="ASV68079.1"/>
    <property type="molecule type" value="Genomic_DNA"/>
</dbReference>
<evidence type="ECO:0000313" key="2">
    <source>
        <dbReference type="EMBL" id="ASV68079.1"/>
    </source>
</evidence>
<accession>A0A248TIW7</accession>
<dbReference type="AlphaFoldDB" id="A0A248TIW7"/>
<evidence type="ECO:0000256" key="1">
    <source>
        <dbReference type="SAM" id="Phobius"/>
    </source>
</evidence>
<dbReference type="RefSeq" id="WP_095371648.1">
    <property type="nucleotide sequence ID" value="NZ_CP022983.1"/>
</dbReference>
<gene>
    <name evidence="2" type="ORF">CKF48_12570</name>
</gene>
<keyword evidence="1" id="KW-0472">Membrane</keyword>
<dbReference type="Proteomes" id="UP000215137">
    <property type="component" value="Chromosome"/>
</dbReference>
<evidence type="ECO:0000313" key="3">
    <source>
        <dbReference type="Proteomes" id="UP000215137"/>
    </source>
</evidence>